<name>A0A9J5W7A0_SOLCO</name>
<dbReference type="Proteomes" id="UP000824120">
    <property type="component" value="Chromosome 12"/>
</dbReference>
<evidence type="ECO:0000256" key="1">
    <source>
        <dbReference type="SAM" id="MobiDB-lite"/>
    </source>
</evidence>
<reference evidence="3 4" key="1">
    <citation type="submission" date="2020-09" db="EMBL/GenBank/DDBJ databases">
        <title>De no assembly of potato wild relative species, Solanum commersonii.</title>
        <authorList>
            <person name="Cho K."/>
        </authorList>
    </citation>
    <scope>NUCLEOTIDE SEQUENCE [LARGE SCALE GENOMIC DNA]</scope>
    <source>
        <strain evidence="3">LZ3.2</strain>
        <tissue evidence="3">Leaf</tissue>
    </source>
</reference>
<feature type="compositionally biased region" description="Acidic residues" evidence="1">
    <location>
        <begin position="503"/>
        <end position="512"/>
    </location>
</feature>
<dbReference type="OrthoDB" id="1306244at2759"/>
<keyword evidence="4" id="KW-1185">Reference proteome</keyword>
<feature type="compositionally biased region" description="Basic and acidic residues" evidence="1">
    <location>
        <begin position="172"/>
        <end position="182"/>
    </location>
</feature>
<gene>
    <name evidence="3" type="ORF">H5410_061119</name>
</gene>
<organism evidence="3 4">
    <name type="scientific">Solanum commersonii</name>
    <name type="common">Commerson's wild potato</name>
    <name type="synonym">Commerson's nightshade</name>
    <dbReference type="NCBI Taxonomy" id="4109"/>
    <lineage>
        <taxon>Eukaryota</taxon>
        <taxon>Viridiplantae</taxon>
        <taxon>Streptophyta</taxon>
        <taxon>Embryophyta</taxon>
        <taxon>Tracheophyta</taxon>
        <taxon>Spermatophyta</taxon>
        <taxon>Magnoliopsida</taxon>
        <taxon>eudicotyledons</taxon>
        <taxon>Gunneridae</taxon>
        <taxon>Pentapetalae</taxon>
        <taxon>asterids</taxon>
        <taxon>lamiids</taxon>
        <taxon>Solanales</taxon>
        <taxon>Solanaceae</taxon>
        <taxon>Solanoideae</taxon>
        <taxon>Solaneae</taxon>
        <taxon>Solanum</taxon>
    </lineage>
</organism>
<sequence length="545" mass="60531">MKKKQSPVVIGSSWVQLERVNPRPFPTHSARESEWAKGEVVLKSGNSVFKRNQVDSGAGDVILKGKGRLLAKFGKTGRNLSILGLNSRSWVKSRHVGLFGELGQTHRTTWWFTEVPHLAFNFMLYLKFDSVTFGEKPDVAEDMVRTNIDMPPQKRVRGIIINEGGSNPPKKGRQEPPPDDKGKGKRPMSDKATTGASAALSELEDDQPLQSRRILNRLEGDGLRTILKEKMLTTEAYGDLVQKSKKKASEFKPVKYVMVRGKELQCNSKYINIIQGRVLHSTHPYNGLHVTQSLNDLKGWLAPLIFDTTPRWIENESILRHSKAACLGSIISKRRIDLGLIIEQEMAMRDKQRQTSLPFPILITDARDDMRGIEVTPFSSTNIWHIEVEYTREEAVRRRAAPTDTSPEVDIYYKPVEAFVPTPASGSSGTSSPPSSFSQALNTSTSSQQTNITQAMILKMGHLAHSADVRVAILAALTPFRASVDDLATRITACESRQGETSEAVDDTDAPETSEIPTSTTVDIQRDEAAVNKSGVETDEEQIEI</sequence>
<evidence type="ECO:0000313" key="4">
    <source>
        <dbReference type="Proteomes" id="UP000824120"/>
    </source>
</evidence>
<dbReference type="PANTHER" id="PTHR33180:SF31">
    <property type="entry name" value="POLYPROTEIN PROTEIN"/>
    <property type="match status" value="1"/>
</dbReference>
<feature type="region of interest" description="Disordered" evidence="1">
    <location>
        <begin position="160"/>
        <end position="206"/>
    </location>
</feature>
<evidence type="ECO:0000313" key="3">
    <source>
        <dbReference type="EMBL" id="KAG5571353.1"/>
    </source>
</evidence>
<feature type="domain" description="Putative plant transposon protein" evidence="2">
    <location>
        <begin position="243"/>
        <end position="365"/>
    </location>
</feature>
<proteinExistence type="predicted"/>
<comment type="caution">
    <text evidence="3">The sequence shown here is derived from an EMBL/GenBank/DDBJ whole genome shotgun (WGS) entry which is preliminary data.</text>
</comment>
<dbReference type="EMBL" id="JACXVP010000012">
    <property type="protein sequence ID" value="KAG5571353.1"/>
    <property type="molecule type" value="Genomic_DNA"/>
</dbReference>
<accession>A0A9J5W7A0</accession>
<feature type="region of interest" description="Disordered" evidence="1">
    <location>
        <begin position="423"/>
        <end position="446"/>
    </location>
</feature>
<dbReference type="Pfam" id="PF20167">
    <property type="entry name" value="Transposase_32"/>
    <property type="match status" value="1"/>
</dbReference>
<protein>
    <recommendedName>
        <fullName evidence="2">Putative plant transposon protein domain-containing protein</fullName>
    </recommendedName>
</protein>
<dbReference type="PANTHER" id="PTHR33180">
    <property type="entry name" value="PHOTOSYSTEM II CP43 REACTION CENTER PROTEIN"/>
    <property type="match status" value="1"/>
</dbReference>
<feature type="region of interest" description="Disordered" evidence="1">
    <location>
        <begin position="495"/>
        <end position="545"/>
    </location>
</feature>
<dbReference type="AlphaFoldDB" id="A0A9J5W7A0"/>
<dbReference type="InterPro" id="IPR046796">
    <property type="entry name" value="Transposase_32_dom"/>
</dbReference>
<evidence type="ECO:0000259" key="2">
    <source>
        <dbReference type="Pfam" id="PF20167"/>
    </source>
</evidence>